<feature type="transmembrane region" description="Helical" evidence="6">
    <location>
        <begin position="58"/>
        <end position="77"/>
    </location>
</feature>
<keyword evidence="2" id="KW-1003">Cell membrane</keyword>
<feature type="transmembrane region" description="Helical" evidence="6">
    <location>
        <begin position="230"/>
        <end position="251"/>
    </location>
</feature>
<feature type="transmembrane region" description="Helical" evidence="6">
    <location>
        <begin position="168"/>
        <end position="187"/>
    </location>
</feature>
<proteinExistence type="predicted"/>
<dbReference type="SUPFAM" id="SSF55729">
    <property type="entry name" value="Acyl-CoA N-acyltransferases (Nat)"/>
    <property type="match status" value="1"/>
</dbReference>
<feature type="transmembrane region" description="Helical" evidence="6">
    <location>
        <begin position="199"/>
        <end position="223"/>
    </location>
</feature>
<dbReference type="PANTHER" id="PTHR34697:SF2">
    <property type="entry name" value="PHOSPHATIDYLGLYCEROL LYSYLTRANSFERASE"/>
    <property type="match status" value="1"/>
</dbReference>
<feature type="transmembrane region" description="Helical" evidence="6">
    <location>
        <begin position="132"/>
        <end position="156"/>
    </location>
</feature>
<dbReference type="InterPro" id="IPR024320">
    <property type="entry name" value="LPG_synthase_C"/>
</dbReference>
<dbReference type="Pfam" id="PF09924">
    <property type="entry name" value="LPG_synthase_C"/>
    <property type="match status" value="1"/>
</dbReference>
<evidence type="ECO:0000256" key="6">
    <source>
        <dbReference type="SAM" id="Phobius"/>
    </source>
</evidence>
<accession>A0A1L3I3X6</accession>
<keyword evidence="3 6" id="KW-0812">Transmembrane</keyword>
<evidence type="ECO:0000256" key="1">
    <source>
        <dbReference type="ARBA" id="ARBA00004651"/>
    </source>
</evidence>
<keyword evidence="9" id="KW-1185">Reference proteome</keyword>
<dbReference type="PROSITE" id="PS51257">
    <property type="entry name" value="PROKAR_LIPOPROTEIN"/>
    <property type="match status" value="1"/>
</dbReference>
<feature type="domain" description="Phosphatidylglycerol lysyltransferase C-terminal" evidence="7">
    <location>
        <begin position="340"/>
        <end position="593"/>
    </location>
</feature>
<dbReference type="PANTHER" id="PTHR34697">
    <property type="entry name" value="PHOSPHATIDYLGLYCEROL LYSYLTRANSFERASE"/>
    <property type="match status" value="1"/>
</dbReference>
<dbReference type="InterPro" id="IPR051211">
    <property type="entry name" value="PG_lysyltransferase"/>
</dbReference>
<dbReference type="OrthoDB" id="145485at2"/>
<protein>
    <submittedName>
        <fullName evidence="8">Putative integral membrane protein</fullName>
    </submittedName>
</protein>
<evidence type="ECO:0000256" key="3">
    <source>
        <dbReference type="ARBA" id="ARBA00022692"/>
    </source>
</evidence>
<evidence type="ECO:0000256" key="2">
    <source>
        <dbReference type="ARBA" id="ARBA00022475"/>
    </source>
</evidence>
<dbReference type="EMBL" id="CP016364">
    <property type="protein sequence ID" value="APG46759.1"/>
    <property type="molecule type" value="Genomic_DNA"/>
</dbReference>
<dbReference type="RefSeq" id="WP_072506343.1">
    <property type="nucleotide sequence ID" value="NZ_CP016364.1"/>
</dbReference>
<evidence type="ECO:0000313" key="9">
    <source>
        <dbReference type="Proteomes" id="UP000183859"/>
    </source>
</evidence>
<dbReference type="Proteomes" id="UP000183859">
    <property type="component" value="Chromosome"/>
</dbReference>
<feature type="transmembrane region" description="Helical" evidence="6">
    <location>
        <begin position="283"/>
        <end position="302"/>
    </location>
</feature>
<dbReference type="GO" id="GO:0055091">
    <property type="term" value="P:phospholipid homeostasis"/>
    <property type="evidence" value="ECO:0007669"/>
    <property type="project" value="TreeGrafter"/>
</dbReference>
<feature type="transmembrane region" description="Helical" evidence="6">
    <location>
        <begin position="257"/>
        <end position="276"/>
    </location>
</feature>
<evidence type="ECO:0000256" key="4">
    <source>
        <dbReference type="ARBA" id="ARBA00022989"/>
    </source>
</evidence>
<organism evidence="8 9">
    <name type="scientific">Phaeobacter porticola</name>
    <dbReference type="NCBI Taxonomy" id="1844006"/>
    <lineage>
        <taxon>Bacteria</taxon>
        <taxon>Pseudomonadati</taxon>
        <taxon>Pseudomonadota</taxon>
        <taxon>Alphaproteobacteria</taxon>
        <taxon>Rhodobacterales</taxon>
        <taxon>Roseobacteraceae</taxon>
        <taxon>Phaeobacter</taxon>
    </lineage>
</organism>
<gene>
    <name evidence="8" type="ORF">PhaeoP97_01336</name>
</gene>
<dbReference type="KEGG" id="php:PhaeoP97_01336"/>
<dbReference type="InterPro" id="IPR016181">
    <property type="entry name" value="Acyl_CoA_acyltransferase"/>
</dbReference>
<evidence type="ECO:0000313" key="8">
    <source>
        <dbReference type="EMBL" id="APG46759.1"/>
    </source>
</evidence>
<dbReference type="GO" id="GO:0016755">
    <property type="term" value="F:aminoacyltransferase activity"/>
    <property type="evidence" value="ECO:0007669"/>
    <property type="project" value="TreeGrafter"/>
</dbReference>
<comment type="subcellular location">
    <subcellularLocation>
        <location evidence="1">Cell membrane</location>
        <topology evidence="1">Multi-pass membrane protein</topology>
    </subcellularLocation>
</comment>
<dbReference type="STRING" id="1844006.PhaeoP97_01336"/>
<evidence type="ECO:0000256" key="5">
    <source>
        <dbReference type="ARBA" id="ARBA00023136"/>
    </source>
</evidence>
<dbReference type="AlphaFoldDB" id="A0A1L3I3X6"/>
<sequence length="697" mass="75370">MSRRPFFARRAVTQSLARALRLILPVVVMIGCLKLLHMHVVLPSLGELGHILRSLSPWQWIGALIATGVSFWALGRYDIVAHRHLKTGMDGPQARRAGIIAIALSQTLGFGLVTGAFARWRMLKGLRPLQAAQLTGIVAITFLIALAGVCGVALIASPTNVSSTWLGTFILVAAAAMTAATLIFPVVRIGRVTLRWPSLTAIAALGFWAMIDVVAAGTALWLLLPSGTELPLAALLPAYFLALGVAILSSAPGGAGAFELALCAMLPAHATTEIIAAIVAFRLVYYALPALIAGLCLGWPSLAPPIRAADTSDETSTADPEALQGSAIRPASFLTRNRPIAESAVIQQNGGHIHAFGLNQVALLDSPQASIALFGTISGHLVEVLQSLRTHAKLRNAVVCLYKCSARDAVQCRRAGWRLLRIAQEAVLSPLQFSDTGSNRRQLRRKLRQAERAGVSARPAADVLPIDQMAQIDAAWQAANGGAMGTTMGRFQPEYLAQQRVFIAWHDTKIVGFVSFHHSTTEWCLDLIRLLPDAPDGCCHALIRTAIAGAAEADVPRLSLASVPDHRFAKRIDPGLRRFKTCFAPRWEDRYVAAPSWPHMMIALGELLRLVHYPAPLPHWPASTDDSDAKVNTVGSQSDIAAATTEDAVWRTLEQQGLEQHTQDQHWDALYDGGERARRDATHNEDEENEIALIRRA</sequence>
<name>A0A1L3I3X6_9RHOB</name>
<keyword evidence="5 6" id="KW-0472">Membrane</keyword>
<keyword evidence="4 6" id="KW-1133">Transmembrane helix</keyword>
<reference evidence="9" key="1">
    <citation type="submission" date="2016-07" db="EMBL/GenBank/DDBJ databases">
        <title>Phaeobacter portensis sp. nov., a tropodithietic acid producing bacterium isolated from a German harbor.</title>
        <authorList>
            <person name="Freese H.M."/>
            <person name="Bunk B."/>
            <person name="Breider S."/>
            <person name="Brinkhoff T."/>
        </authorList>
    </citation>
    <scope>NUCLEOTIDE SEQUENCE [LARGE SCALE GENOMIC DNA]</scope>
    <source>
        <strain evidence="9">P97</strain>
    </source>
</reference>
<dbReference type="GO" id="GO:0005886">
    <property type="term" value="C:plasma membrane"/>
    <property type="evidence" value="ECO:0007669"/>
    <property type="project" value="UniProtKB-SubCell"/>
</dbReference>
<evidence type="ECO:0000259" key="7">
    <source>
        <dbReference type="Pfam" id="PF09924"/>
    </source>
</evidence>
<feature type="transmembrane region" description="Helical" evidence="6">
    <location>
        <begin position="20"/>
        <end position="38"/>
    </location>
</feature>
<feature type="transmembrane region" description="Helical" evidence="6">
    <location>
        <begin position="98"/>
        <end position="120"/>
    </location>
</feature>